<dbReference type="AlphaFoldDB" id="A0A0F8YPR5"/>
<organism evidence="1">
    <name type="scientific">marine sediment metagenome</name>
    <dbReference type="NCBI Taxonomy" id="412755"/>
    <lineage>
        <taxon>unclassified sequences</taxon>
        <taxon>metagenomes</taxon>
        <taxon>ecological metagenomes</taxon>
    </lineage>
</organism>
<gene>
    <name evidence="1" type="ORF">LCGC14_3128740</name>
</gene>
<proteinExistence type="predicted"/>
<protein>
    <submittedName>
        <fullName evidence="1">Uncharacterized protein</fullName>
    </submittedName>
</protein>
<name>A0A0F8YPR5_9ZZZZ</name>
<sequence length="340" mass="36000">VYTMKGLMAAYDPASRTWTDLKAKTVIAGKDFPGGPPAYGVGTCYDPVNDEILMFSHWTGAGDPKNIDLRDATGQVGSHLGTLRYRFADNIWRRVTDTFGSAEVKARRKVVIARMARISRELDEAWVGRRGVHTGAGARIAAPAAESRVFATALLESFFSRIESIGTSDGNVQNLDDATDFFPIVKRTPRGFWAGEQVRIVDGFQIGTTAQMAGRLPRGITPGSLTIRDNRYTVTVVGFASGGGDNVGFTPLSGAPDSVVEGVDFSLGIDDDTTAEAIRVALVAKGLTVTRVGAVLTIVSALTALTTNDVTAWTVVIAQVVTDNGAGALIQGGPVGTVNY</sequence>
<evidence type="ECO:0000313" key="1">
    <source>
        <dbReference type="EMBL" id="KKK50066.1"/>
    </source>
</evidence>
<accession>A0A0F8YPR5</accession>
<feature type="non-terminal residue" evidence="1">
    <location>
        <position position="340"/>
    </location>
</feature>
<comment type="caution">
    <text evidence="1">The sequence shown here is derived from an EMBL/GenBank/DDBJ whole genome shotgun (WGS) entry which is preliminary data.</text>
</comment>
<feature type="non-terminal residue" evidence="1">
    <location>
        <position position="1"/>
    </location>
</feature>
<dbReference type="EMBL" id="LAZR01068208">
    <property type="protein sequence ID" value="KKK50066.1"/>
    <property type="molecule type" value="Genomic_DNA"/>
</dbReference>
<reference evidence="1" key="1">
    <citation type="journal article" date="2015" name="Nature">
        <title>Complex archaea that bridge the gap between prokaryotes and eukaryotes.</title>
        <authorList>
            <person name="Spang A."/>
            <person name="Saw J.H."/>
            <person name="Jorgensen S.L."/>
            <person name="Zaremba-Niedzwiedzka K."/>
            <person name="Martijn J."/>
            <person name="Lind A.E."/>
            <person name="van Eijk R."/>
            <person name="Schleper C."/>
            <person name="Guy L."/>
            <person name="Ettema T.J."/>
        </authorList>
    </citation>
    <scope>NUCLEOTIDE SEQUENCE</scope>
</reference>